<dbReference type="Proteomes" id="UP000830395">
    <property type="component" value="Chromosome 27"/>
</dbReference>
<gene>
    <name evidence="1" type="ORF">PDJAM_G00163700</name>
</gene>
<evidence type="ECO:0000313" key="2">
    <source>
        <dbReference type="Proteomes" id="UP000830395"/>
    </source>
</evidence>
<evidence type="ECO:0000313" key="1">
    <source>
        <dbReference type="EMBL" id="MCJ8748329.1"/>
    </source>
</evidence>
<comment type="caution">
    <text evidence="1">The sequence shown here is derived from an EMBL/GenBank/DDBJ whole genome shotgun (WGS) entry which is preliminary data.</text>
</comment>
<sequence length="56" mass="6530">MFITCWMNTVDPVQEENSVTKGCSYMGNSWRSVDGKHEVCECCDRKCDDFNQRQMS</sequence>
<organism evidence="1 2">
    <name type="scientific">Pangasius djambal</name>
    <dbReference type="NCBI Taxonomy" id="1691987"/>
    <lineage>
        <taxon>Eukaryota</taxon>
        <taxon>Metazoa</taxon>
        <taxon>Chordata</taxon>
        <taxon>Craniata</taxon>
        <taxon>Vertebrata</taxon>
        <taxon>Euteleostomi</taxon>
        <taxon>Actinopterygii</taxon>
        <taxon>Neopterygii</taxon>
        <taxon>Teleostei</taxon>
        <taxon>Ostariophysi</taxon>
        <taxon>Siluriformes</taxon>
        <taxon>Pangasiidae</taxon>
        <taxon>Pangasius</taxon>
    </lineage>
</organism>
<accession>A0ACC5ZJV4</accession>
<protein>
    <submittedName>
        <fullName evidence="1">Uncharacterized protein</fullName>
    </submittedName>
</protein>
<keyword evidence="2" id="KW-1185">Reference proteome</keyword>
<name>A0ACC5ZJV4_9TELE</name>
<proteinExistence type="predicted"/>
<reference evidence="1" key="1">
    <citation type="submission" date="2020-02" db="EMBL/GenBank/DDBJ databases">
        <title>Genome sequencing of the panga catfish, Pangasius djambal.</title>
        <authorList>
            <person name="Wen M."/>
            <person name="Zahm M."/>
            <person name="Roques C."/>
            <person name="Cabau C."/>
            <person name="Klopp C."/>
            <person name="Donnadieu C."/>
            <person name="Jouanno E."/>
            <person name="Avarre J.-C."/>
            <person name="Campet M."/>
            <person name="Ha T."/>
            <person name="Dugue R."/>
            <person name="Lampietro C."/>
            <person name="Louis A."/>
            <person name="Herpin A."/>
            <person name="Echchiki A."/>
            <person name="Berthelot C."/>
            <person name="Parey E."/>
            <person name="Roest-Crollius H."/>
            <person name="Braasch I."/>
            <person name="Postlethwait J.H."/>
            <person name="Bobe J."/>
            <person name="Montfort J."/>
            <person name="Bouchez O."/>
            <person name="Begum T."/>
            <person name="Schartl M."/>
            <person name="Gustiano R."/>
            <person name="Guiguen Y."/>
        </authorList>
    </citation>
    <scope>NUCLEOTIDE SEQUENCE</scope>
    <source>
        <strain evidence="1">Pdj_M5554</strain>
    </source>
</reference>
<dbReference type="EMBL" id="CM041001">
    <property type="protein sequence ID" value="MCJ8748329.1"/>
    <property type="molecule type" value="Genomic_DNA"/>
</dbReference>
<feature type="non-terminal residue" evidence="1">
    <location>
        <position position="56"/>
    </location>
</feature>